<dbReference type="RefSeq" id="WP_229692293.1">
    <property type="nucleotide sequence ID" value="NZ_BMHY01000009.1"/>
</dbReference>
<dbReference type="GO" id="GO:0016813">
    <property type="term" value="F:hydrolase activity, acting on carbon-nitrogen (but not peptide) bonds, in linear amidines"/>
    <property type="evidence" value="ECO:0007669"/>
    <property type="project" value="InterPro"/>
</dbReference>
<dbReference type="CDD" id="cd03884">
    <property type="entry name" value="M20_bAS"/>
    <property type="match status" value="1"/>
</dbReference>
<dbReference type="PIRSF" id="PIRSF001235">
    <property type="entry name" value="Amidase_carbamoylase"/>
    <property type="match status" value="1"/>
</dbReference>
<keyword evidence="3" id="KW-0862">Zinc</keyword>
<sequence>MKQETAAFVSELLAELSEFGHDGSGGVTRLLYSEAWQNAQAYLSNRMKEQGLNVRVDRVGNLYGRLEGSNRNAPVVLTGSHIDSVVSGGRYDGTYGIAAGLAALAYLKETYGEPLHTLELVSFCEEEGSRFPLAYWGSGNATGIYEWDSGEGVYDSDGISLRQAMEGAGFGRADLPDCRRSDIGAFVELHIEQGPVLEKQRKRLGIVDAIVGQRRYAVTVQGEANHAGTTPMNMRKDALLGVSEMIMQLEADAIICGEPLVATVGRIDCAPNTPNVIPGSVGFTVDIRHSEEQLLQQFSESILDKFKEIAKWRGLEVSISPWLEAKSAPMHQALTDRLERISQDLSLTCRRISSGAGHDAQLFTAICPTAMLFVPSKAGISHSPLEYTSPEELADGVSVLAAFLYELAYEGKLP</sequence>
<feature type="binding site" evidence="3">
    <location>
        <position position="190"/>
    </location>
    <ligand>
        <name>Zn(2+)</name>
        <dbReference type="ChEBI" id="CHEBI:29105"/>
        <label>1</label>
    </ligand>
</feature>
<name>A0A917HIY3_9BACL</name>
<dbReference type="Gene3D" id="3.30.70.360">
    <property type="match status" value="1"/>
</dbReference>
<keyword evidence="2" id="KW-0378">Hydrolase</keyword>
<dbReference type="PANTHER" id="PTHR32494">
    <property type="entry name" value="ALLANTOATE DEIMINASE-RELATED"/>
    <property type="match status" value="1"/>
</dbReference>
<dbReference type="InterPro" id="IPR010158">
    <property type="entry name" value="Amidase_Cbmase"/>
</dbReference>
<reference evidence="6 7" key="1">
    <citation type="journal article" date="2014" name="Int. J. Syst. Evol. Microbiol.">
        <title>Complete genome sequence of Corynebacterium casei LMG S-19264T (=DSM 44701T), isolated from a smear-ripened cheese.</title>
        <authorList>
            <consortium name="US DOE Joint Genome Institute (JGI-PGF)"/>
            <person name="Walter F."/>
            <person name="Albersmeier A."/>
            <person name="Kalinowski J."/>
            <person name="Ruckert C."/>
        </authorList>
    </citation>
    <scope>NUCLEOTIDE SEQUENCE [LARGE SCALE GENOMIC DNA]</scope>
    <source>
        <strain evidence="6 7">CGMCC 1.15286</strain>
    </source>
</reference>
<feature type="binding site" evidence="3">
    <location>
        <position position="81"/>
    </location>
    <ligand>
        <name>Zn(2+)</name>
        <dbReference type="ChEBI" id="CHEBI:29105"/>
        <label>1</label>
    </ligand>
</feature>
<dbReference type="NCBIfam" id="NF006771">
    <property type="entry name" value="PRK09290.1-5"/>
    <property type="match status" value="1"/>
</dbReference>
<comment type="cofactor">
    <cofactor evidence="3">
        <name>Zn(2+)</name>
        <dbReference type="ChEBI" id="CHEBI:29105"/>
    </cofactor>
    <text evidence="3">Binds 2 Zn(2+) ions per subunit.</text>
</comment>
<evidence type="ECO:0000256" key="2">
    <source>
        <dbReference type="ARBA" id="ARBA00022801"/>
    </source>
</evidence>
<keyword evidence="7" id="KW-1185">Reference proteome</keyword>
<dbReference type="Gene3D" id="3.40.630.10">
    <property type="entry name" value="Zn peptidases"/>
    <property type="match status" value="1"/>
</dbReference>
<dbReference type="AlphaFoldDB" id="A0A917HIY3"/>
<keyword evidence="3" id="KW-0479">Metal-binding</keyword>
<feature type="binding site" evidence="4">
    <location>
        <position position="275"/>
    </location>
    <ligand>
        <name>allantoate</name>
        <dbReference type="ChEBI" id="CHEBI:17536"/>
    </ligand>
</feature>
<gene>
    <name evidence="6" type="primary">pucF</name>
    <name evidence="6" type="ORF">GCM10010918_40900</name>
</gene>
<dbReference type="Proteomes" id="UP000600247">
    <property type="component" value="Unassembled WGS sequence"/>
</dbReference>
<dbReference type="SUPFAM" id="SSF53187">
    <property type="entry name" value="Zn-dependent exopeptidases"/>
    <property type="match status" value="1"/>
</dbReference>
<feature type="binding site" evidence="3">
    <location>
        <position position="92"/>
    </location>
    <ligand>
        <name>Zn(2+)</name>
        <dbReference type="ChEBI" id="CHEBI:29105"/>
        <label>1</label>
    </ligand>
</feature>
<evidence type="ECO:0000256" key="1">
    <source>
        <dbReference type="ARBA" id="ARBA00006153"/>
    </source>
</evidence>
<evidence type="ECO:0000259" key="5">
    <source>
        <dbReference type="Pfam" id="PF07687"/>
    </source>
</evidence>
<comment type="similarity">
    <text evidence="1">Belongs to the peptidase M20 family.</text>
</comment>
<accession>A0A917HIY3</accession>
<feature type="binding site" evidence="3">
    <location>
        <position position="92"/>
    </location>
    <ligand>
        <name>Zn(2+)</name>
        <dbReference type="ChEBI" id="CHEBI:29105"/>
        <label>2</label>
    </ligand>
</feature>
<dbReference type="PANTHER" id="PTHR32494:SF5">
    <property type="entry name" value="ALLANTOATE AMIDOHYDROLASE"/>
    <property type="match status" value="1"/>
</dbReference>
<evidence type="ECO:0000313" key="6">
    <source>
        <dbReference type="EMBL" id="GGG79643.1"/>
    </source>
</evidence>
<feature type="binding site" evidence="3">
    <location>
        <position position="127"/>
    </location>
    <ligand>
        <name>Zn(2+)</name>
        <dbReference type="ChEBI" id="CHEBI:29105"/>
        <label>2</label>
    </ligand>
</feature>
<feature type="binding site" evidence="3">
    <location>
        <position position="382"/>
    </location>
    <ligand>
        <name>Zn(2+)</name>
        <dbReference type="ChEBI" id="CHEBI:29105"/>
        <label>2</label>
    </ligand>
</feature>
<dbReference type="InterPro" id="IPR011650">
    <property type="entry name" value="Peptidase_M20_dimer"/>
</dbReference>
<evidence type="ECO:0000256" key="4">
    <source>
        <dbReference type="PIRSR" id="PIRSR001235-2"/>
    </source>
</evidence>
<feature type="binding site" evidence="4">
    <location>
        <position position="288"/>
    </location>
    <ligand>
        <name>allantoate</name>
        <dbReference type="ChEBI" id="CHEBI:17536"/>
    </ligand>
</feature>
<proteinExistence type="inferred from homology"/>
<protein>
    <submittedName>
        <fullName evidence="6">Allantoate amidohydrolase</fullName>
    </submittedName>
</protein>
<dbReference type="InterPro" id="IPR036264">
    <property type="entry name" value="Bact_exopeptidase_dim_dom"/>
</dbReference>
<dbReference type="EMBL" id="BMHY01000009">
    <property type="protein sequence ID" value="GGG79643.1"/>
    <property type="molecule type" value="Genomic_DNA"/>
</dbReference>
<comment type="caution">
    <text evidence="6">The sequence shown here is derived from an EMBL/GenBank/DDBJ whole genome shotgun (WGS) entry which is preliminary data.</text>
</comment>
<dbReference type="GO" id="GO:0046872">
    <property type="term" value="F:metal ion binding"/>
    <property type="evidence" value="ECO:0007669"/>
    <property type="project" value="UniProtKB-KW"/>
</dbReference>
<evidence type="ECO:0000256" key="3">
    <source>
        <dbReference type="PIRSR" id="PIRSR001235-1"/>
    </source>
</evidence>
<organism evidence="6 7">
    <name type="scientific">Paenibacillus radicis</name>
    <name type="common">ex Gao et al. 2016</name>
    <dbReference type="NCBI Taxonomy" id="1737354"/>
    <lineage>
        <taxon>Bacteria</taxon>
        <taxon>Bacillati</taxon>
        <taxon>Bacillota</taxon>
        <taxon>Bacilli</taxon>
        <taxon>Bacillales</taxon>
        <taxon>Paenibacillaceae</taxon>
        <taxon>Paenibacillus</taxon>
    </lineage>
</organism>
<feature type="domain" description="Peptidase M20 dimerisation" evidence="5">
    <location>
        <begin position="212"/>
        <end position="312"/>
    </location>
</feature>
<dbReference type="InterPro" id="IPR002933">
    <property type="entry name" value="Peptidase_M20"/>
</dbReference>
<dbReference type="Pfam" id="PF07687">
    <property type="entry name" value="M20_dimer"/>
    <property type="match status" value="1"/>
</dbReference>
<dbReference type="SUPFAM" id="SSF55031">
    <property type="entry name" value="Bacterial exopeptidase dimerisation domain"/>
    <property type="match status" value="1"/>
</dbReference>
<dbReference type="Pfam" id="PF01546">
    <property type="entry name" value="Peptidase_M20"/>
    <property type="match status" value="1"/>
</dbReference>
<feature type="binding site" evidence="4">
    <location>
        <position position="215"/>
    </location>
    <ligand>
        <name>allantoate</name>
        <dbReference type="ChEBI" id="CHEBI:17536"/>
    </ligand>
</feature>
<evidence type="ECO:0000313" key="7">
    <source>
        <dbReference type="Proteomes" id="UP000600247"/>
    </source>
</evidence>
<dbReference type="NCBIfam" id="TIGR01879">
    <property type="entry name" value="hydantase"/>
    <property type="match status" value="1"/>
</dbReference>
<dbReference type="NCBIfam" id="NF006768">
    <property type="entry name" value="PRK09290.1-1"/>
    <property type="match status" value="1"/>
</dbReference>